<evidence type="ECO:0000256" key="8">
    <source>
        <dbReference type="ARBA" id="ARBA00023160"/>
    </source>
</evidence>
<comment type="pathway">
    <text evidence="1 12">Lipid metabolism; fatty acid biosynthesis.</text>
</comment>
<evidence type="ECO:0000256" key="9">
    <source>
        <dbReference type="ARBA" id="ARBA00023268"/>
    </source>
</evidence>
<evidence type="ECO:0000256" key="1">
    <source>
        <dbReference type="ARBA" id="ARBA00005194"/>
    </source>
</evidence>
<keyword evidence="16" id="KW-1185">Reference proteome</keyword>
<keyword evidence="5 12" id="KW-0808">Transferase</keyword>
<dbReference type="SUPFAM" id="SSF53901">
    <property type="entry name" value="Thiolase-like"/>
    <property type="match status" value="1"/>
</dbReference>
<dbReference type="EMBL" id="GG693873">
    <property type="protein sequence ID" value="EES52666.1"/>
    <property type="molecule type" value="Genomic_DNA"/>
</dbReference>
<comment type="function">
    <text evidence="12">Catalyzes the condensation reaction of fatty acid synthesis by the addition to an acyl acceptor of two carbons from malonyl-ACP. Catalyzes the first condensation reaction which initiates fatty acid synthesis and may therefore play a role in governing the total rate of fatty acid production. Possesses both acetoacetyl-ACP synthase and acetyl transacylase activities. Its substrate specificity determines the biosynthesis of branched-chain and/or straight-chain of fatty acids.</text>
</comment>
<keyword evidence="7 12" id="KW-0443">Lipid metabolism</keyword>
<evidence type="ECO:0000256" key="5">
    <source>
        <dbReference type="ARBA" id="ARBA00022679"/>
    </source>
</evidence>
<dbReference type="HAMAP" id="MF_01815">
    <property type="entry name" value="FabH"/>
    <property type="match status" value="1"/>
</dbReference>
<evidence type="ECO:0000259" key="13">
    <source>
        <dbReference type="Pfam" id="PF08541"/>
    </source>
</evidence>
<evidence type="ECO:0000256" key="7">
    <source>
        <dbReference type="ARBA" id="ARBA00023098"/>
    </source>
</evidence>
<keyword evidence="12" id="KW-0963">Cytoplasm</keyword>
<dbReference type="EC" id="2.3.1.180" evidence="3 12"/>
<dbReference type="NCBIfam" id="NF006829">
    <property type="entry name" value="PRK09352.1"/>
    <property type="match status" value="1"/>
</dbReference>
<sequence>MSPLRAVVTGTGSYAPSRVMTNDDFAAYLETSDSWIRERTGIRERRIAAEEESTSDLAVFAAQKALESSGLSASDIDGILLATATPDILFPSTACLVQARLGATRAFAFDLNAVCSGFVYAMTVAKSLVETGAASRLLVVGSEVMSRSLDWSDRSTAILFGDGAGAVVVEASTVASRGLGSFRLGADGRHWEMIHVPGGGTRRTEAPHTIRMKGGETFKMAVRQLQESVLEVLALDGLAPADIDLLVPHQANIRIIDALASRLSLPPEKVMVNIDRYGNTSAASIPVALDEAVRGGRVAEGDRILLTAFGAGVTWGSGLLTWEADLQKRSRT</sequence>
<dbReference type="NCBIfam" id="TIGR00747">
    <property type="entry name" value="fabH"/>
    <property type="match status" value="1"/>
</dbReference>
<feature type="region of interest" description="ACP-binding" evidence="12">
    <location>
        <begin position="250"/>
        <end position="254"/>
    </location>
</feature>
<reference evidence="15 16" key="1">
    <citation type="journal article" date="2009" name="Appl. Environ. Microbiol.">
        <title>Community genomic and proteomic analyses of chemoautotrophic iron-oxidizing "Leptospirillum rubarum" (Group II) and "Leptospirillum ferrodiazotrophum" (Group III) bacteria in acid mine drainage biofilms.</title>
        <authorList>
            <person name="Goltsman D.S."/>
            <person name="Denef V.J."/>
            <person name="Singer S.W."/>
            <person name="VerBerkmoes N.C."/>
            <person name="Lefsrud M."/>
            <person name="Mueller R.S."/>
            <person name="Dick G.J."/>
            <person name="Sun C.L."/>
            <person name="Wheeler K.E."/>
            <person name="Zemla A."/>
            <person name="Baker B.J."/>
            <person name="Hauser L."/>
            <person name="Land M."/>
            <person name="Shah M.B."/>
            <person name="Thelen M.P."/>
            <person name="Hettich R.L."/>
            <person name="Banfield J.F."/>
        </authorList>
    </citation>
    <scope>NUCLEOTIDE SEQUENCE [LARGE SCALE GENOMIC DNA]</scope>
</reference>
<comment type="domain">
    <text evidence="12">The last Arg residue of the ACP-binding site is essential for the weak association between ACP/AcpP and FabH.</text>
</comment>
<dbReference type="InterPro" id="IPR013751">
    <property type="entry name" value="ACP_syn_III_N"/>
</dbReference>
<proteinExistence type="inferred from homology"/>
<feature type="active site" evidence="12">
    <location>
        <position position="249"/>
    </location>
</feature>
<evidence type="ECO:0000256" key="11">
    <source>
        <dbReference type="ARBA" id="ARBA00051096"/>
    </source>
</evidence>
<dbReference type="CDD" id="cd00830">
    <property type="entry name" value="KAS_III"/>
    <property type="match status" value="1"/>
</dbReference>
<dbReference type="PANTHER" id="PTHR43091">
    <property type="entry name" value="3-OXOACYL-[ACYL-CARRIER-PROTEIN] SYNTHASE"/>
    <property type="match status" value="1"/>
</dbReference>
<dbReference type="GO" id="GO:0005737">
    <property type="term" value="C:cytoplasm"/>
    <property type="evidence" value="ECO:0007669"/>
    <property type="project" value="UniProtKB-SubCell"/>
</dbReference>
<dbReference type="UniPathway" id="UPA00094"/>
<evidence type="ECO:0000256" key="2">
    <source>
        <dbReference type="ARBA" id="ARBA00008642"/>
    </source>
</evidence>
<comment type="catalytic activity">
    <reaction evidence="11">
        <text>malonyl-[ACP] + acetyl-CoA + H(+) = 3-oxobutanoyl-[ACP] + CO2 + CoA</text>
        <dbReference type="Rhea" id="RHEA:12080"/>
        <dbReference type="Rhea" id="RHEA-COMP:9623"/>
        <dbReference type="Rhea" id="RHEA-COMP:9625"/>
        <dbReference type="ChEBI" id="CHEBI:15378"/>
        <dbReference type="ChEBI" id="CHEBI:16526"/>
        <dbReference type="ChEBI" id="CHEBI:57287"/>
        <dbReference type="ChEBI" id="CHEBI:57288"/>
        <dbReference type="ChEBI" id="CHEBI:78449"/>
        <dbReference type="ChEBI" id="CHEBI:78450"/>
        <dbReference type="EC" id="2.3.1.180"/>
    </reaction>
    <physiologicalReaction direction="left-to-right" evidence="11">
        <dbReference type="Rhea" id="RHEA:12081"/>
    </physiologicalReaction>
</comment>
<evidence type="ECO:0000313" key="16">
    <source>
        <dbReference type="Proteomes" id="UP000009374"/>
    </source>
</evidence>
<dbReference type="Pfam" id="PF08545">
    <property type="entry name" value="ACP_syn_III"/>
    <property type="match status" value="1"/>
</dbReference>
<keyword evidence="6 12" id="KW-0276">Fatty acid metabolism</keyword>
<comment type="subunit">
    <text evidence="12">Homodimer.</text>
</comment>
<evidence type="ECO:0000256" key="4">
    <source>
        <dbReference type="ARBA" id="ARBA00022516"/>
    </source>
</evidence>
<dbReference type="GO" id="GO:0004315">
    <property type="term" value="F:3-oxoacyl-[acyl-carrier-protein] synthase activity"/>
    <property type="evidence" value="ECO:0007669"/>
    <property type="project" value="InterPro"/>
</dbReference>
<dbReference type="GO" id="GO:0033818">
    <property type="term" value="F:beta-ketoacyl-acyl-carrier-protein synthase III activity"/>
    <property type="evidence" value="ECO:0007669"/>
    <property type="project" value="UniProtKB-UniRule"/>
</dbReference>
<feature type="domain" description="Beta-ketoacyl-[acyl-carrier-protein] synthase III C-terminal" evidence="13">
    <location>
        <begin position="235"/>
        <end position="322"/>
    </location>
</feature>
<dbReference type="GO" id="GO:0006633">
    <property type="term" value="P:fatty acid biosynthetic process"/>
    <property type="evidence" value="ECO:0007669"/>
    <property type="project" value="UniProtKB-UniRule"/>
</dbReference>
<comment type="similarity">
    <text evidence="2 12">Belongs to the thiolase-like superfamily. FabH family.</text>
</comment>
<feature type="active site" evidence="12">
    <location>
        <position position="115"/>
    </location>
</feature>
<dbReference type="AlphaFoldDB" id="C6HXB4"/>
<dbReference type="Proteomes" id="UP000009374">
    <property type="component" value="Unassembled WGS sequence"/>
</dbReference>
<organism evidence="15 16">
    <name type="scientific">Leptospirillum ferrodiazotrophum</name>
    <dbReference type="NCBI Taxonomy" id="412449"/>
    <lineage>
        <taxon>Bacteria</taxon>
        <taxon>Pseudomonadati</taxon>
        <taxon>Nitrospirota</taxon>
        <taxon>Nitrospiria</taxon>
        <taxon>Nitrospirales</taxon>
        <taxon>Nitrospiraceae</taxon>
        <taxon>Leptospirillum</taxon>
    </lineage>
</organism>
<evidence type="ECO:0000313" key="15">
    <source>
        <dbReference type="EMBL" id="EES52666.1"/>
    </source>
</evidence>
<dbReference type="InterPro" id="IPR004655">
    <property type="entry name" value="FabH"/>
</dbReference>
<evidence type="ECO:0000259" key="14">
    <source>
        <dbReference type="Pfam" id="PF08545"/>
    </source>
</evidence>
<evidence type="ECO:0000256" key="10">
    <source>
        <dbReference type="ARBA" id="ARBA00023315"/>
    </source>
</evidence>
<dbReference type="Pfam" id="PF08541">
    <property type="entry name" value="ACP_syn_III_C"/>
    <property type="match status" value="1"/>
</dbReference>
<dbReference type="PANTHER" id="PTHR43091:SF1">
    <property type="entry name" value="BETA-KETOACYL-[ACYL-CARRIER-PROTEIN] SYNTHASE III, CHLOROPLASTIC"/>
    <property type="match status" value="1"/>
</dbReference>
<evidence type="ECO:0000256" key="6">
    <source>
        <dbReference type="ARBA" id="ARBA00022832"/>
    </source>
</evidence>
<evidence type="ECO:0000256" key="3">
    <source>
        <dbReference type="ARBA" id="ARBA00012333"/>
    </source>
</evidence>
<protein>
    <recommendedName>
        <fullName evidence="3 12">Beta-ketoacyl-[acyl-carrier-protein] synthase III</fullName>
        <shortName evidence="12">Beta-ketoacyl-ACP synthase III</shortName>
        <shortName evidence="12">KAS III</shortName>
        <ecNumber evidence="3 12">2.3.1.180</ecNumber>
    </recommendedName>
    <alternativeName>
        <fullName evidence="12">3-oxoacyl-[acyl-carrier-protein] synthase 3</fullName>
    </alternativeName>
    <alternativeName>
        <fullName evidence="12">3-oxoacyl-[acyl-carrier-protein] synthase III</fullName>
    </alternativeName>
</protein>
<feature type="domain" description="Beta-ketoacyl-[acyl-carrier-protein] synthase III N-terminal" evidence="14">
    <location>
        <begin position="109"/>
        <end position="188"/>
    </location>
</feature>
<keyword evidence="4 12" id="KW-0444">Lipid biosynthesis</keyword>
<comment type="subcellular location">
    <subcellularLocation>
        <location evidence="12">Cytoplasm</location>
    </subcellularLocation>
</comment>
<dbReference type="InterPro" id="IPR016039">
    <property type="entry name" value="Thiolase-like"/>
</dbReference>
<evidence type="ECO:0000256" key="12">
    <source>
        <dbReference type="HAMAP-Rule" id="MF_01815"/>
    </source>
</evidence>
<dbReference type="Gene3D" id="3.40.47.10">
    <property type="match status" value="1"/>
</dbReference>
<name>C6HXB4_9BACT</name>
<dbReference type="InterPro" id="IPR013747">
    <property type="entry name" value="ACP_syn_III_C"/>
</dbReference>
<gene>
    <name evidence="12" type="primary">fabH</name>
    <name evidence="15" type="ORF">UBAL3_92050036</name>
</gene>
<feature type="active site" evidence="12">
    <location>
        <position position="279"/>
    </location>
</feature>
<keyword evidence="10 12" id="KW-0012">Acyltransferase</keyword>
<dbReference type="FunFam" id="3.40.47.10:FF:000004">
    <property type="entry name" value="3-oxoacyl-[acyl-carrier-protein] synthase 3"/>
    <property type="match status" value="1"/>
</dbReference>
<accession>C6HXB4</accession>
<keyword evidence="9 12" id="KW-0511">Multifunctional enzyme</keyword>
<keyword evidence="8 12" id="KW-0275">Fatty acid biosynthesis</keyword>